<dbReference type="Pfam" id="PF00698">
    <property type="entry name" value="Acyl_transf_1"/>
    <property type="match status" value="1"/>
</dbReference>
<evidence type="ECO:0000259" key="1">
    <source>
        <dbReference type="Pfam" id="PF00698"/>
    </source>
</evidence>
<dbReference type="GO" id="GO:0016740">
    <property type="term" value="F:transferase activity"/>
    <property type="evidence" value="ECO:0007669"/>
    <property type="project" value="InterPro"/>
</dbReference>
<dbReference type="InterPro" id="IPR001227">
    <property type="entry name" value="Ac_transferase_dom_sf"/>
</dbReference>
<name>A0AA91RKF6_9MYCO</name>
<evidence type="ECO:0000313" key="2">
    <source>
        <dbReference type="EMBL" id="ORA96583.1"/>
    </source>
</evidence>
<feature type="domain" description="Malonyl-CoA:ACP transacylase (MAT)" evidence="1">
    <location>
        <begin position="2"/>
        <end position="24"/>
    </location>
</feature>
<gene>
    <name evidence="2" type="ORF">BST33_19445</name>
</gene>
<dbReference type="SUPFAM" id="SSF52151">
    <property type="entry name" value="FabD/lysophospholipase-like"/>
    <property type="match status" value="1"/>
</dbReference>
<protein>
    <recommendedName>
        <fullName evidence="1">Malonyl-CoA:ACP transacylase (MAT) domain-containing protein</fullName>
    </recommendedName>
</protein>
<organism evidence="2 3">
    <name type="scientific">Mycolicibacter minnesotensis</name>
    <dbReference type="NCBI Taxonomy" id="1118379"/>
    <lineage>
        <taxon>Bacteria</taxon>
        <taxon>Bacillati</taxon>
        <taxon>Actinomycetota</taxon>
        <taxon>Actinomycetes</taxon>
        <taxon>Mycobacteriales</taxon>
        <taxon>Mycobacteriaceae</taxon>
        <taxon>Mycolicibacter</taxon>
    </lineage>
</organism>
<comment type="caution">
    <text evidence="2">The sequence shown here is derived from an EMBL/GenBank/DDBJ whole genome shotgun (WGS) entry which is preliminary data.</text>
</comment>
<keyword evidence="3" id="KW-1185">Reference proteome</keyword>
<accession>A0AA91RKF6</accession>
<dbReference type="Proteomes" id="UP000192320">
    <property type="component" value="Unassembled WGS sequence"/>
</dbReference>
<reference evidence="2 3" key="1">
    <citation type="submission" date="2017-02" db="EMBL/GenBank/DDBJ databases">
        <title>The new phylogeny of genus Mycobacterium.</title>
        <authorList>
            <person name="Tortoli E."/>
            <person name="Trovato A."/>
            <person name="Cirillo D.M."/>
        </authorList>
    </citation>
    <scope>NUCLEOTIDE SEQUENCE [LARGE SCALE GENOMIC DNA]</scope>
    <source>
        <strain evidence="2 3">DSM 45633</strain>
    </source>
</reference>
<dbReference type="AlphaFoldDB" id="A0AA91RKF6"/>
<proteinExistence type="predicted"/>
<feature type="non-terminal residue" evidence="2">
    <location>
        <position position="24"/>
    </location>
</feature>
<sequence>MFSGQGSQWVGMGRRLLADESVFA</sequence>
<dbReference type="EMBL" id="MVHZ01000059">
    <property type="protein sequence ID" value="ORA96583.1"/>
    <property type="molecule type" value="Genomic_DNA"/>
</dbReference>
<dbReference type="Gene3D" id="3.40.366.10">
    <property type="entry name" value="Malonyl-Coenzyme A Acyl Carrier Protein, domain 2"/>
    <property type="match status" value="1"/>
</dbReference>
<dbReference type="InterPro" id="IPR014043">
    <property type="entry name" value="Acyl_transferase_dom"/>
</dbReference>
<dbReference type="InterPro" id="IPR016035">
    <property type="entry name" value="Acyl_Trfase/lysoPLipase"/>
</dbReference>
<evidence type="ECO:0000313" key="3">
    <source>
        <dbReference type="Proteomes" id="UP000192320"/>
    </source>
</evidence>